<evidence type="ECO:0000256" key="1">
    <source>
        <dbReference type="ARBA" id="ARBA00008664"/>
    </source>
</evidence>
<dbReference type="GO" id="GO:0003824">
    <property type="term" value="F:catalytic activity"/>
    <property type="evidence" value="ECO:0007669"/>
    <property type="project" value="InterPro"/>
</dbReference>
<dbReference type="AlphaFoldDB" id="A0A6G1SHX3"/>
<organism evidence="4">
    <name type="scientific">Aceria tosichella</name>
    <name type="common">wheat curl mite</name>
    <dbReference type="NCBI Taxonomy" id="561515"/>
    <lineage>
        <taxon>Eukaryota</taxon>
        <taxon>Metazoa</taxon>
        <taxon>Ecdysozoa</taxon>
        <taxon>Arthropoda</taxon>
        <taxon>Chelicerata</taxon>
        <taxon>Arachnida</taxon>
        <taxon>Acari</taxon>
        <taxon>Acariformes</taxon>
        <taxon>Trombidiformes</taxon>
        <taxon>Prostigmata</taxon>
        <taxon>Eupodina</taxon>
        <taxon>Eriophyoidea</taxon>
        <taxon>Eriophyidae</taxon>
        <taxon>Eriophyinae</taxon>
        <taxon>Aceriini</taxon>
        <taxon>Aceria</taxon>
    </lineage>
</organism>
<keyword evidence="2" id="KW-0732">Signal</keyword>
<name>A0A6G1SHX3_9ACAR</name>
<evidence type="ECO:0000259" key="3">
    <source>
        <dbReference type="PROSITE" id="PS50035"/>
    </source>
</evidence>
<comment type="similarity">
    <text evidence="1">Belongs to the phospholipase D family.</text>
</comment>
<feature type="signal peptide" evidence="2">
    <location>
        <begin position="1"/>
        <end position="26"/>
    </location>
</feature>
<dbReference type="Gene3D" id="3.30.870.10">
    <property type="entry name" value="Endonuclease Chain A"/>
    <property type="match status" value="2"/>
</dbReference>
<dbReference type="SMART" id="SM00155">
    <property type="entry name" value="PLDc"/>
    <property type="match status" value="2"/>
</dbReference>
<evidence type="ECO:0000256" key="2">
    <source>
        <dbReference type="SAM" id="SignalP"/>
    </source>
</evidence>
<dbReference type="InterPro" id="IPR032803">
    <property type="entry name" value="PLDc_3"/>
</dbReference>
<evidence type="ECO:0000313" key="4">
    <source>
        <dbReference type="EMBL" id="MDE50104.1"/>
    </source>
</evidence>
<accession>A0A6G1SHX3</accession>
<gene>
    <name evidence="4" type="primary">pld3_0</name>
    <name evidence="4" type="ORF">g.19607</name>
</gene>
<dbReference type="CDD" id="cd09107">
    <property type="entry name" value="PLDc_vPLD3_4_5_like_2"/>
    <property type="match status" value="1"/>
</dbReference>
<protein>
    <submittedName>
        <fullName evidence="4">Phospholipase D3</fullName>
    </submittedName>
</protein>
<dbReference type="PROSITE" id="PS50035">
    <property type="entry name" value="PLD"/>
    <property type="match status" value="1"/>
</dbReference>
<feature type="chain" id="PRO_5026126225" evidence="2">
    <location>
        <begin position="27"/>
        <end position="458"/>
    </location>
</feature>
<dbReference type="SUPFAM" id="SSF56024">
    <property type="entry name" value="Phospholipase D/nuclease"/>
    <property type="match status" value="2"/>
</dbReference>
<reference evidence="4" key="1">
    <citation type="submission" date="2018-10" db="EMBL/GenBank/DDBJ databases">
        <title>Transcriptome assembly of Aceria tosichella (Wheat curl mite) Type 2.</title>
        <authorList>
            <person name="Scully E.D."/>
            <person name="Geib S.M."/>
            <person name="Palmer N.A."/>
            <person name="Gupta A.K."/>
            <person name="Sarath G."/>
            <person name="Tatineni S."/>
        </authorList>
    </citation>
    <scope>NUCLEOTIDE SEQUENCE</scope>
    <source>
        <strain evidence="4">LincolnNE</strain>
    </source>
</reference>
<feature type="domain" description="PLD phosphodiesterase" evidence="3">
    <location>
        <begin position="161"/>
        <end position="188"/>
    </location>
</feature>
<dbReference type="EMBL" id="GGYP01005333">
    <property type="protein sequence ID" value="MDE50104.1"/>
    <property type="molecule type" value="Transcribed_RNA"/>
</dbReference>
<dbReference type="PANTHER" id="PTHR10185:SF17">
    <property type="entry name" value="GM01519P-RELATED"/>
    <property type="match status" value="1"/>
</dbReference>
<sequence>MFEPVTRCDVFLLLVSLVAMAFNGLASPSISSSGGLVDDECKFSFAQSIPDGLVLPPLQHGADLKPTHEVLVDMIDKATSTIRIASFYMELTPQQANLSDHETAKPGFEVREAIKKAGGRNVNVEIIVDRSNKNSITNEADIDYLKDVASIKRLNIRRLLRSGILHSKFIIVDNSTFYLGSANFDWRSYSQVKEIGVVAHNCPVLAQDLDKIFQTYSVMSEHEIMPELREFPEFRTSINLQTPLITNGVKMFLAGSPPAFNGRDEQATGRSGDIDALLHLIYTANHTIDISVMNYSPQEEYGPYKYYWPRIDNALREAAVRRHVRVRLLFSRWSNSKATESMWYKSLNAIQSEALEGGGIFVKLYEVPALDDWQKELPYARVKHDKYMLTDTGLWLGTSNWAPGYFTKTCGVSLVMEENHQNQEQPSSSSSSQLIQTMRDVFERDFNSEYAHELPRDC</sequence>
<dbReference type="PANTHER" id="PTHR10185">
    <property type="entry name" value="PHOSPHOLIPASE D - RELATED"/>
    <property type="match status" value="1"/>
</dbReference>
<dbReference type="CDD" id="cd09106">
    <property type="entry name" value="PLDc_vPLD3_4_5_like_1"/>
    <property type="match status" value="1"/>
</dbReference>
<dbReference type="InterPro" id="IPR001736">
    <property type="entry name" value="PLipase_D/transphosphatidylase"/>
</dbReference>
<dbReference type="Pfam" id="PF13918">
    <property type="entry name" value="PLDc_3"/>
    <property type="match status" value="1"/>
</dbReference>
<proteinExistence type="inferred from homology"/>
<dbReference type="InterPro" id="IPR050874">
    <property type="entry name" value="Diverse_PLD-related"/>
</dbReference>